<feature type="domain" description="Bacterial Ig" evidence="1">
    <location>
        <begin position="56"/>
        <end position="108"/>
    </location>
</feature>
<gene>
    <name evidence="2" type="ORF">NLU14_21410</name>
</gene>
<sequence>DPAGTAIGTATVAANGSYTATLTTPQTNGQLLQVTQADAAHNVSTPVTVTAPDLIAPAAPVASVSADGTAVTGTGEPGATVTVHDAAGNPLGTGTVAANGSFSVTLTTP</sequence>
<feature type="non-terminal residue" evidence="2">
    <location>
        <position position="1"/>
    </location>
</feature>
<dbReference type="Pfam" id="PF17936">
    <property type="entry name" value="Big_6"/>
    <property type="match status" value="2"/>
</dbReference>
<dbReference type="EMBL" id="JANCMW010000055">
    <property type="protein sequence ID" value="MDF0752786.1"/>
    <property type="molecule type" value="Genomic_DNA"/>
</dbReference>
<feature type="domain" description="Bacterial Ig" evidence="1">
    <location>
        <begin position="1"/>
        <end position="53"/>
    </location>
</feature>
<dbReference type="InterPro" id="IPR041498">
    <property type="entry name" value="Big_6"/>
</dbReference>
<name>A0ABT5YGV6_9GAMM</name>
<dbReference type="RefSeq" id="WP_275710436.1">
    <property type="nucleotide sequence ID" value="NZ_JANCMW010000055.1"/>
</dbReference>
<evidence type="ECO:0000313" key="2">
    <source>
        <dbReference type="EMBL" id="MDF0752786.1"/>
    </source>
</evidence>
<evidence type="ECO:0000259" key="1">
    <source>
        <dbReference type="Pfam" id="PF17936"/>
    </source>
</evidence>
<keyword evidence="3" id="KW-1185">Reference proteome</keyword>
<protein>
    <submittedName>
        <fullName evidence="2">Ig-like domain-containing protein</fullName>
    </submittedName>
</protein>
<comment type="caution">
    <text evidence="2">The sequence shown here is derived from an EMBL/GenBank/DDBJ whole genome shotgun (WGS) entry which is preliminary data.</text>
</comment>
<reference evidence="2" key="1">
    <citation type="submission" date="2022-07" db="EMBL/GenBank/DDBJ databases">
        <title>Marinobacter iranensis a new bacterium isolate from a hipersaline lake in Iran.</title>
        <authorList>
            <person name="Mohammad A.M.A."/>
            <person name="Cristina S.-P."/>
            <person name="Antonio V."/>
        </authorList>
    </citation>
    <scope>NUCLEOTIDE SEQUENCE</scope>
    <source>
        <strain evidence="2">71-i</strain>
    </source>
</reference>
<dbReference type="Gene3D" id="2.60.40.10">
    <property type="entry name" value="Immunoglobulins"/>
    <property type="match status" value="2"/>
</dbReference>
<accession>A0ABT5YGV6</accession>
<dbReference type="InterPro" id="IPR013783">
    <property type="entry name" value="Ig-like_fold"/>
</dbReference>
<evidence type="ECO:0000313" key="3">
    <source>
        <dbReference type="Proteomes" id="UP001143391"/>
    </source>
</evidence>
<dbReference type="Proteomes" id="UP001143391">
    <property type="component" value="Unassembled WGS sequence"/>
</dbReference>
<organism evidence="2 3">
    <name type="scientific">Marinobacter iranensis</name>
    <dbReference type="NCBI Taxonomy" id="2962607"/>
    <lineage>
        <taxon>Bacteria</taxon>
        <taxon>Pseudomonadati</taxon>
        <taxon>Pseudomonadota</taxon>
        <taxon>Gammaproteobacteria</taxon>
        <taxon>Pseudomonadales</taxon>
        <taxon>Marinobacteraceae</taxon>
        <taxon>Marinobacter</taxon>
    </lineage>
</organism>
<proteinExistence type="predicted"/>
<feature type="non-terminal residue" evidence="2">
    <location>
        <position position="109"/>
    </location>
</feature>